<accession>A0A2V2MU39</accession>
<evidence type="ECO:0000256" key="1">
    <source>
        <dbReference type="ARBA" id="ARBA00004651"/>
    </source>
</evidence>
<evidence type="ECO:0000256" key="8">
    <source>
        <dbReference type="SAM" id="Phobius"/>
    </source>
</evidence>
<feature type="transmembrane region" description="Helical" evidence="8">
    <location>
        <begin position="66"/>
        <end position="91"/>
    </location>
</feature>
<feature type="transmembrane region" description="Helical" evidence="8">
    <location>
        <begin position="6"/>
        <end position="24"/>
    </location>
</feature>
<feature type="transmembrane region" description="Helical" evidence="8">
    <location>
        <begin position="225"/>
        <end position="247"/>
    </location>
</feature>
<dbReference type="PANTHER" id="PTHR36838:SF1">
    <property type="entry name" value="SLR1864 PROTEIN"/>
    <property type="match status" value="1"/>
</dbReference>
<keyword evidence="3" id="KW-0813">Transport</keyword>
<dbReference type="AlphaFoldDB" id="A0A2V2MU39"/>
<dbReference type="Pfam" id="PF03547">
    <property type="entry name" value="Mem_trans"/>
    <property type="match status" value="1"/>
</dbReference>
<dbReference type="RefSeq" id="WP_109969090.1">
    <property type="nucleotide sequence ID" value="NZ_CP176093.1"/>
</dbReference>
<organism evidence="9 10">
    <name type="scientific">Methanospirillum lacunae</name>
    <dbReference type="NCBI Taxonomy" id="668570"/>
    <lineage>
        <taxon>Archaea</taxon>
        <taxon>Methanobacteriati</taxon>
        <taxon>Methanobacteriota</taxon>
        <taxon>Stenosarchaea group</taxon>
        <taxon>Methanomicrobia</taxon>
        <taxon>Methanomicrobiales</taxon>
        <taxon>Methanospirillaceae</taxon>
        <taxon>Methanospirillum</taxon>
    </lineage>
</organism>
<keyword evidence="7 8" id="KW-0472">Membrane</keyword>
<name>A0A2V2MU39_9EURY</name>
<keyword evidence="4" id="KW-1003">Cell membrane</keyword>
<evidence type="ECO:0000256" key="5">
    <source>
        <dbReference type="ARBA" id="ARBA00022692"/>
    </source>
</evidence>
<comment type="subcellular location">
    <subcellularLocation>
        <location evidence="1">Cell membrane</location>
        <topology evidence="1">Multi-pass membrane protein</topology>
    </subcellularLocation>
</comment>
<gene>
    <name evidence="9" type="ORF">DK846_11455</name>
</gene>
<keyword evidence="6 8" id="KW-1133">Transmembrane helix</keyword>
<keyword evidence="10" id="KW-1185">Reference proteome</keyword>
<dbReference type="Gene3D" id="1.20.1530.20">
    <property type="match status" value="1"/>
</dbReference>
<feature type="transmembrane region" description="Helical" evidence="8">
    <location>
        <begin position="36"/>
        <end position="54"/>
    </location>
</feature>
<evidence type="ECO:0000256" key="4">
    <source>
        <dbReference type="ARBA" id="ARBA00022475"/>
    </source>
</evidence>
<comment type="caution">
    <text evidence="9">The sequence shown here is derived from an EMBL/GenBank/DDBJ whole genome shotgun (WGS) entry which is preliminary data.</text>
</comment>
<dbReference type="Proteomes" id="UP000245657">
    <property type="component" value="Unassembled WGS sequence"/>
</dbReference>
<dbReference type="PANTHER" id="PTHR36838">
    <property type="entry name" value="AUXIN EFFLUX CARRIER FAMILY PROTEIN"/>
    <property type="match status" value="1"/>
</dbReference>
<dbReference type="EMBL" id="QGMY01000008">
    <property type="protein sequence ID" value="PWR71472.1"/>
    <property type="molecule type" value="Genomic_DNA"/>
</dbReference>
<reference evidence="9 10" key="1">
    <citation type="submission" date="2018-05" db="EMBL/GenBank/DDBJ databases">
        <title>Draft genome of Methanospirillum lacunae Ki8-1.</title>
        <authorList>
            <person name="Dueholm M.S."/>
            <person name="Nielsen P.H."/>
            <person name="Bakmann L.F."/>
            <person name="Otzen D.E."/>
        </authorList>
    </citation>
    <scope>NUCLEOTIDE SEQUENCE [LARGE SCALE GENOMIC DNA]</scope>
    <source>
        <strain evidence="9 10">Ki8-1</strain>
    </source>
</reference>
<dbReference type="GO" id="GO:0055085">
    <property type="term" value="P:transmembrane transport"/>
    <property type="evidence" value="ECO:0007669"/>
    <property type="project" value="InterPro"/>
</dbReference>
<feature type="transmembrane region" description="Helical" evidence="8">
    <location>
        <begin position="128"/>
        <end position="150"/>
    </location>
</feature>
<evidence type="ECO:0000256" key="2">
    <source>
        <dbReference type="ARBA" id="ARBA00010145"/>
    </source>
</evidence>
<comment type="similarity">
    <text evidence="2">Belongs to the auxin efflux carrier (TC 2.A.69) family.</text>
</comment>
<sequence>MDLLPIIESILTLFILIAIGYIAYRTGVITRSGVTGLSSLLVNITLPCLIIESMQVPVTPDRIHEIVIIFTIELVVYGISFIAAFLVPYFLSGSQFETGVFRFMLIFSNLGFMGYPVCQALFGHESLFYVTLINIPFGLLVFTVGVFLLRPDLARNPDLKRILSPGLVSSLLGLLLFFAGFTIPSPLSDSISMLGSVTTPLAMIVIGALLAPLPFCSMFGDFRIWVVSAFRLGIIPLVVLFLLRPFVSDPLLLSVPVLLAAMPIAANTVLLAEEYGVNAEIASKGVFFSTILSLVTIPGVALFLGAG</sequence>
<dbReference type="InterPro" id="IPR038770">
    <property type="entry name" value="Na+/solute_symporter_sf"/>
</dbReference>
<keyword evidence="5 8" id="KW-0812">Transmembrane</keyword>
<evidence type="ECO:0000313" key="9">
    <source>
        <dbReference type="EMBL" id="PWR71472.1"/>
    </source>
</evidence>
<dbReference type="GeneID" id="97550384"/>
<feature type="transmembrane region" description="Helical" evidence="8">
    <location>
        <begin position="162"/>
        <end position="181"/>
    </location>
</feature>
<feature type="transmembrane region" description="Helical" evidence="8">
    <location>
        <begin position="253"/>
        <end position="273"/>
    </location>
</feature>
<evidence type="ECO:0000256" key="7">
    <source>
        <dbReference type="ARBA" id="ARBA00023136"/>
    </source>
</evidence>
<evidence type="ECO:0000313" key="10">
    <source>
        <dbReference type="Proteomes" id="UP000245657"/>
    </source>
</evidence>
<evidence type="ECO:0000256" key="6">
    <source>
        <dbReference type="ARBA" id="ARBA00022989"/>
    </source>
</evidence>
<dbReference type="OrthoDB" id="147743at2157"/>
<protein>
    <submittedName>
        <fullName evidence="9">AEC family transporter</fullName>
    </submittedName>
</protein>
<feature type="transmembrane region" description="Helical" evidence="8">
    <location>
        <begin position="103"/>
        <end position="122"/>
    </location>
</feature>
<dbReference type="GO" id="GO:0005886">
    <property type="term" value="C:plasma membrane"/>
    <property type="evidence" value="ECO:0007669"/>
    <property type="project" value="UniProtKB-SubCell"/>
</dbReference>
<dbReference type="InterPro" id="IPR004776">
    <property type="entry name" value="Mem_transp_PIN-like"/>
</dbReference>
<feature type="transmembrane region" description="Helical" evidence="8">
    <location>
        <begin position="285"/>
        <end position="306"/>
    </location>
</feature>
<evidence type="ECO:0000256" key="3">
    <source>
        <dbReference type="ARBA" id="ARBA00022448"/>
    </source>
</evidence>
<feature type="transmembrane region" description="Helical" evidence="8">
    <location>
        <begin position="193"/>
        <end position="213"/>
    </location>
</feature>
<proteinExistence type="inferred from homology"/>